<accession>A0A7S4W1J7</accession>
<evidence type="ECO:0000259" key="1">
    <source>
        <dbReference type="Pfam" id="PF00149"/>
    </source>
</evidence>
<dbReference type="InterPro" id="IPR004843">
    <property type="entry name" value="Calcineurin-like_PHP"/>
</dbReference>
<dbReference type="Gene3D" id="3.60.21.10">
    <property type="match status" value="1"/>
</dbReference>
<organism evidence="2">
    <name type="scientific">Alexandrium monilatum</name>
    <dbReference type="NCBI Taxonomy" id="311494"/>
    <lineage>
        <taxon>Eukaryota</taxon>
        <taxon>Sar</taxon>
        <taxon>Alveolata</taxon>
        <taxon>Dinophyceae</taxon>
        <taxon>Gonyaulacales</taxon>
        <taxon>Pyrocystaceae</taxon>
        <taxon>Alexandrium</taxon>
    </lineage>
</organism>
<dbReference type="SUPFAM" id="SSF56300">
    <property type="entry name" value="Metallo-dependent phosphatases"/>
    <property type="match status" value="1"/>
</dbReference>
<name>A0A7S4W1J7_9DINO</name>
<dbReference type="Pfam" id="PF00149">
    <property type="entry name" value="Metallophos"/>
    <property type="match status" value="1"/>
</dbReference>
<sequence length="498" mass="54813">MAQGGRGRGRGRGMGGRQPAGCALVNSSAECEPGGELRVCFVTDAEGNLDYFRRCVELSTVVDFAEDGTLRFAKEESQDIFVFGGDTCDKGEGDIRIVKALVAFKLQHPDRVHLLVGNRDLNKIRVSAELRETDINVPLPVPAYPGMDKQVTLREYLLKLNGGQADGLEALNTRANRLRWMLDCTLGARGQFESRRKELECLRGREATDDEVVESYMGAVERDDGFLWKYFQHAEMAFRWGNTLFVHGGVPAKSPGWLPPVRLPYVTPPDGAECPGEDLPEGHSLEEWIEAMNKRFNDGLRDYRDGLVWREGRRRGGEMLLAWQSNPACYQRSVVVESALTMGTPSDVPEEVAEYLLQRGVRRLVTGHKPCGDSPFVVRSGGLELLLCDTTYSDASAPDGRGLALAAVEVVGSATHNRSTLRGRLRDGSAYDFVLPPPGEPTVQSSGEDPCIGQRTSDGWWVKAVLGGGRYHCASTRPGDRRVSYCTLTAEELSSRLS</sequence>
<gene>
    <name evidence="2" type="ORF">AMON00008_LOCUS36538</name>
</gene>
<dbReference type="PANTHER" id="PTHR42254:SF1">
    <property type="entry name" value="CALCINEURIN-LIKE PHOSPHOESTERASE DOMAIN-CONTAINING PROTEIN"/>
    <property type="match status" value="1"/>
</dbReference>
<protein>
    <recommendedName>
        <fullName evidence="1">Calcineurin-like phosphoesterase domain-containing protein</fullName>
    </recommendedName>
</protein>
<dbReference type="AlphaFoldDB" id="A0A7S4W1J7"/>
<reference evidence="2" key="1">
    <citation type="submission" date="2021-01" db="EMBL/GenBank/DDBJ databases">
        <authorList>
            <person name="Corre E."/>
            <person name="Pelletier E."/>
            <person name="Niang G."/>
            <person name="Scheremetjew M."/>
            <person name="Finn R."/>
            <person name="Kale V."/>
            <person name="Holt S."/>
            <person name="Cochrane G."/>
            <person name="Meng A."/>
            <person name="Brown T."/>
            <person name="Cohen L."/>
        </authorList>
    </citation>
    <scope>NUCLEOTIDE SEQUENCE</scope>
    <source>
        <strain evidence="2">CCMP3105</strain>
    </source>
</reference>
<proteinExistence type="predicted"/>
<feature type="domain" description="Calcineurin-like phosphoesterase" evidence="1">
    <location>
        <begin position="38"/>
        <end position="163"/>
    </location>
</feature>
<evidence type="ECO:0000313" key="2">
    <source>
        <dbReference type="EMBL" id="CAE4616768.1"/>
    </source>
</evidence>
<dbReference type="InterPro" id="IPR029052">
    <property type="entry name" value="Metallo-depent_PP-like"/>
</dbReference>
<dbReference type="PANTHER" id="PTHR42254">
    <property type="entry name" value="METALLOPHOS DOMAIN-CONTAINING PROTEIN"/>
    <property type="match status" value="1"/>
</dbReference>
<dbReference type="EMBL" id="HBNR01052119">
    <property type="protein sequence ID" value="CAE4616768.1"/>
    <property type="molecule type" value="Transcribed_RNA"/>
</dbReference>
<dbReference type="GO" id="GO:0016787">
    <property type="term" value="F:hydrolase activity"/>
    <property type="evidence" value="ECO:0007669"/>
    <property type="project" value="InterPro"/>
</dbReference>